<evidence type="ECO:0000313" key="4">
    <source>
        <dbReference type="Proteomes" id="UP001138540"/>
    </source>
</evidence>
<reference evidence="3 4" key="1">
    <citation type="submission" date="2020-08" db="EMBL/GenBank/DDBJ databases">
        <title>Exploring microbial biodiversity for novel pathways involved in the catabolism of aromatic compounds derived from lignin.</title>
        <authorList>
            <person name="Elkins J."/>
        </authorList>
    </citation>
    <scope>NUCLEOTIDE SEQUENCE [LARGE SCALE GENOMIC DNA]</scope>
    <source>
        <strain evidence="3 4">B1D3A</strain>
    </source>
</reference>
<dbReference type="EMBL" id="JACHKA010000001">
    <property type="protein sequence ID" value="MBB5985655.1"/>
    <property type="molecule type" value="Genomic_DNA"/>
</dbReference>
<organism evidence="3 4">
    <name type="scientific">Sphingobium lignivorans</name>
    <dbReference type="NCBI Taxonomy" id="2735886"/>
    <lineage>
        <taxon>Bacteria</taxon>
        <taxon>Pseudomonadati</taxon>
        <taxon>Pseudomonadota</taxon>
        <taxon>Alphaproteobacteria</taxon>
        <taxon>Sphingomonadales</taxon>
        <taxon>Sphingomonadaceae</taxon>
        <taxon>Sphingobium</taxon>
    </lineage>
</organism>
<dbReference type="InterPro" id="IPR001296">
    <property type="entry name" value="Glyco_trans_1"/>
</dbReference>
<evidence type="ECO:0000259" key="1">
    <source>
        <dbReference type="Pfam" id="PF00534"/>
    </source>
</evidence>
<proteinExistence type="predicted"/>
<evidence type="ECO:0000259" key="2">
    <source>
        <dbReference type="Pfam" id="PF13439"/>
    </source>
</evidence>
<protein>
    <submittedName>
        <fullName evidence="3">Glycosyltransferase involved in cell wall biosynthesis</fullName>
    </submittedName>
</protein>
<dbReference type="Pfam" id="PF00534">
    <property type="entry name" value="Glycos_transf_1"/>
    <property type="match status" value="1"/>
</dbReference>
<evidence type="ECO:0000313" key="3">
    <source>
        <dbReference type="EMBL" id="MBB5985655.1"/>
    </source>
</evidence>
<dbReference type="Pfam" id="PF13439">
    <property type="entry name" value="Glyco_transf_4"/>
    <property type="match status" value="1"/>
</dbReference>
<name>A0ABR6NEE8_9SPHN</name>
<feature type="domain" description="Glycosyltransferase subfamily 4-like N-terminal" evidence="2">
    <location>
        <begin position="20"/>
        <end position="183"/>
    </location>
</feature>
<comment type="caution">
    <text evidence="3">The sequence shown here is derived from an EMBL/GenBank/DDBJ whole genome shotgun (WGS) entry which is preliminary data.</text>
</comment>
<feature type="domain" description="Glycosyl transferase family 1" evidence="1">
    <location>
        <begin position="208"/>
        <end position="358"/>
    </location>
</feature>
<accession>A0ABR6NEE8</accession>
<keyword evidence="4" id="KW-1185">Reference proteome</keyword>
<dbReference type="SUPFAM" id="SSF53756">
    <property type="entry name" value="UDP-Glycosyltransferase/glycogen phosphorylase"/>
    <property type="match status" value="1"/>
</dbReference>
<dbReference type="Proteomes" id="UP001138540">
    <property type="component" value="Unassembled WGS sequence"/>
</dbReference>
<sequence>MNHQPTPFEVLFFLPQLGGGGAEMNAVRLAPGLLAAGIRPVYAVARGPGSYAEFLPEGAEVVVLDTGRINSSTLRLVRASRPLADLIDRRRPDVVCPVMVSPALSALAALRRARHRPAAVLSIQNSLAVSHEQDAALRDRLELALIRRRFPAFDGVISLSQGVADELRRIVPELAQKIDVVPNVGLPLPAQMASALAWPRHAPGPVCTILACGRLTRQKDYPTLLQAFAQLRGEGIQLNVLGQGELRATLENMARELGIADRVTFLGFQRDPFIHMRQADIFVLSSRWEGFGNVLVEAMAMGMPVVSTDCPHGPAEIITDGRNGLLVPPGDAEALAAALQRLVDDPALRIRLGNAGEARAQDFSATRIGAAYAGLFRDIAARARREGASR</sequence>
<dbReference type="PANTHER" id="PTHR12526:SF630">
    <property type="entry name" value="GLYCOSYLTRANSFERASE"/>
    <property type="match status" value="1"/>
</dbReference>
<dbReference type="Gene3D" id="3.40.50.2000">
    <property type="entry name" value="Glycogen Phosphorylase B"/>
    <property type="match status" value="2"/>
</dbReference>
<dbReference type="PANTHER" id="PTHR12526">
    <property type="entry name" value="GLYCOSYLTRANSFERASE"/>
    <property type="match status" value="1"/>
</dbReference>
<dbReference type="RefSeq" id="WP_184152281.1">
    <property type="nucleotide sequence ID" value="NZ_JACHKA010000001.1"/>
</dbReference>
<gene>
    <name evidence="3" type="ORF">HNP60_001629</name>
</gene>
<dbReference type="InterPro" id="IPR028098">
    <property type="entry name" value="Glyco_trans_4-like_N"/>
</dbReference>
<dbReference type="CDD" id="cd03811">
    <property type="entry name" value="GT4_GT28_WabH-like"/>
    <property type="match status" value="1"/>
</dbReference>